<sequence>MADETISRRAADLARSTPFDHLLGFFAHVYPERRARPGVLDLTFGNPHDPAPAAYVEALRASAVPRDEHWFGYKVSEPAARAAAADALRGVVGVAFEPDDVHLTTGGFTALALALKLVADPGDEVVFSIPPWFAYEVIVREAGLVPVKVPIVPETFDLDLDAIAGAITPRTRVVLVNTPNNPTGRVYPVEQLRRLAALLDEASTRTGRRIFVVSDEPYHRIVYDGTTFHSPTEVYPWSLLAYSYGKTLLAPGQRIGYLAVPPTLPGREELRPAIEALQIAIGYAFPNAVLQHALPLLERIPFDVALYERKRDLMVSGLREIGYDVHSPEGTFYLFPRSPVPDDRAFESLLAEHDVLVLGGKYFETPGRFRISLTASLETLEASLPRFAAAWASVR</sequence>
<feature type="domain" description="Aminotransferase class I/classII large" evidence="2">
    <location>
        <begin position="39"/>
        <end position="380"/>
    </location>
</feature>
<evidence type="ECO:0000259" key="2">
    <source>
        <dbReference type="Pfam" id="PF00155"/>
    </source>
</evidence>
<dbReference type="Pfam" id="PF00155">
    <property type="entry name" value="Aminotran_1_2"/>
    <property type="match status" value="1"/>
</dbReference>
<dbReference type="SUPFAM" id="SSF53383">
    <property type="entry name" value="PLP-dependent transferases"/>
    <property type="match status" value="1"/>
</dbReference>
<comment type="cofactor">
    <cofactor evidence="1">
        <name>pyridoxal 5'-phosphate</name>
        <dbReference type="ChEBI" id="CHEBI:597326"/>
    </cofactor>
</comment>
<dbReference type="GO" id="GO:0008483">
    <property type="term" value="F:transaminase activity"/>
    <property type="evidence" value="ECO:0007669"/>
    <property type="project" value="UniProtKB-KW"/>
</dbReference>
<dbReference type="EMBL" id="LRIE01000078">
    <property type="protein sequence ID" value="KZM34603.1"/>
    <property type="molecule type" value="Genomic_DNA"/>
</dbReference>
<dbReference type="EC" id="2.6.1.-" evidence="1"/>
<dbReference type="AlphaFoldDB" id="A0A163QW60"/>
<dbReference type="InterPro" id="IPR004839">
    <property type="entry name" value="Aminotransferase_I/II_large"/>
</dbReference>
<dbReference type="PATRIC" id="fig|43678.3.peg.2760"/>
<dbReference type="RefSeq" id="WP_068709074.1">
    <property type="nucleotide sequence ID" value="NZ_LRIE01000078.1"/>
</dbReference>
<protein>
    <recommendedName>
        <fullName evidence="1">Aminotransferase</fullName>
        <ecNumber evidence="1">2.6.1.-</ecNumber>
    </recommendedName>
</protein>
<dbReference type="OrthoDB" id="9763453at2"/>
<dbReference type="PANTHER" id="PTHR42691">
    <property type="entry name" value="ASPARTATE AMINOTRANSFERASE YHDR-RELATED"/>
    <property type="match status" value="1"/>
</dbReference>
<comment type="similarity">
    <text evidence="1">Belongs to the class-I pyridoxal-phosphate-dependent aminotransferase family.</text>
</comment>
<keyword evidence="1 3" id="KW-0808">Transferase</keyword>
<proteinExistence type="inferred from homology"/>
<evidence type="ECO:0000313" key="4">
    <source>
        <dbReference type="Proteomes" id="UP000076447"/>
    </source>
</evidence>
<dbReference type="CDD" id="cd00609">
    <property type="entry name" value="AAT_like"/>
    <property type="match status" value="1"/>
</dbReference>
<dbReference type="GO" id="GO:0030170">
    <property type="term" value="F:pyridoxal phosphate binding"/>
    <property type="evidence" value="ECO:0007669"/>
    <property type="project" value="InterPro"/>
</dbReference>
<dbReference type="InterPro" id="IPR015421">
    <property type="entry name" value="PyrdxlP-dep_Trfase_major"/>
</dbReference>
<gene>
    <name evidence="3" type="primary">aspC_2</name>
    <name evidence="3" type="ORF">OJAG_26380</name>
</gene>
<reference evidence="3 4" key="1">
    <citation type="submission" date="2016-01" db="EMBL/GenBank/DDBJ databases">
        <title>Genome sequence of Oerskovia enterophila VJag, an agar and cellulose degrading bacterium.</title>
        <authorList>
            <person name="Poehlein A."/>
            <person name="Jag V."/>
            <person name="Bengelsdorf F."/>
            <person name="Duerre P."/>
            <person name="Daniel R."/>
        </authorList>
    </citation>
    <scope>NUCLEOTIDE SEQUENCE [LARGE SCALE GENOMIC DNA]</scope>
    <source>
        <strain evidence="3 4">VJag</strain>
    </source>
</reference>
<dbReference type="PANTHER" id="PTHR42691:SF1">
    <property type="entry name" value="ASPARTATE AMINOTRANSFERASE YHDR-RELATED"/>
    <property type="match status" value="1"/>
</dbReference>
<evidence type="ECO:0000256" key="1">
    <source>
        <dbReference type="RuleBase" id="RU000481"/>
    </source>
</evidence>
<dbReference type="STRING" id="43678.OJAG_26380"/>
<organism evidence="3 4">
    <name type="scientific">Oerskovia enterophila</name>
    <dbReference type="NCBI Taxonomy" id="43678"/>
    <lineage>
        <taxon>Bacteria</taxon>
        <taxon>Bacillati</taxon>
        <taxon>Actinomycetota</taxon>
        <taxon>Actinomycetes</taxon>
        <taxon>Micrococcales</taxon>
        <taxon>Cellulomonadaceae</taxon>
        <taxon>Oerskovia</taxon>
    </lineage>
</organism>
<keyword evidence="1 3" id="KW-0032">Aminotransferase</keyword>
<dbReference type="Proteomes" id="UP000076447">
    <property type="component" value="Unassembled WGS sequence"/>
</dbReference>
<dbReference type="Gene3D" id="3.40.640.10">
    <property type="entry name" value="Type I PLP-dependent aspartate aminotransferase-like (Major domain)"/>
    <property type="match status" value="1"/>
</dbReference>
<name>A0A163QW60_9CELL</name>
<comment type="caution">
    <text evidence="3">The sequence shown here is derived from an EMBL/GenBank/DDBJ whole genome shotgun (WGS) entry which is preliminary data.</text>
</comment>
<dbReference type="PROSITE" id="PS00105">
    <property type="entry name" value="AA_TRANSFER_CLASS_1"/>
    <property type="match status" value="1"/>
</dbReference>
<accession>A0A163QW60</accession>
<dbReference type="InterPro" id="IPR015424">
    <property type="entry name" value="PyrdxlP-dep_Trfase"/>
</dbReference>
<evidence type="ECO:0000313" key="3">
    <source>
        <dbReference type="EMBL" id="KZM34603.1"/>
    </source>
</evidence>
<dbReference type="InterPro" id="IPR004838">
    <property type="entry name" value="NHTrfase_class1_PyrdxlP-BS"/>
</dbReference>